<dbReference type="STRING" id="69960.SAMN05421720_106161"/>
<dbReference type="SUPFAM" id="SSF53448">
    <property type="entry name" value="Nucleotide-diphospho-sugar transferases"/>
    <property type="match status" value="1"/>
</dbReference>
<reference evidence="2 3" key="1">
    <citation type="submission" date="2016-10" db="EMBL/GenBank/DDBJ databases">
        <authorList>
            <person name="de Groot N.N."/>
        </authorList>
    </citation>
    <scope>NUCLEOTIDE SEQUENCE [LARGE SCALE GENOMIC DNA]</scope>
    <source>
        <strain evidence="2 3">ATCC 700224</strain>
    </source>
</reference>
<evidence type="ECO:0000313" key="3">
    <source>
        <dbReference type="Proteomes" id="UP000199412"/>
    </source>
</evidence>
<evidence type="ECO:0000259" key="1">
    <source>
        <dbReference type="Pfam" id="PF00535"/>
    </source>
</evidence>
<organism evidence="2 3">
    <name type="scientific">Rhodospira trueperi</name>
    <dbReference type="NCBI Taxonomy" id="69960"/>
    <lineage>
        <taxon>Bacteria</taxon>
        <taxon>Pseudomonadati</taxon>
        <taxon>Pseudomonadota</taxon>
        <taxon>Alphaproteobacteria</taxon>
        <taxon>Rhodospirillales</taxon>
        <taxon>Rhodospirillaceae</taxon>
        <taxon>Rhodospira</taxon>
    </lineage>
</organism>
<keyword evidence="2" id="KW-0808">Transferase</keyword>
<dbReference type="Proteomes" id="UP000199412">
    <property type="component" value="Unassembled WGS sequence"/>
</dbReference>
<dbReference type="Pfam" id="PF00535">
    <property type="entry name" value="Glycos_transf_2"/>
    <property type="match status" value="1"/>
</dbReference>
<sequence length="309" mass="32719">MFMPVQTDRETPMGSGGGQPAGPVFSIIVAGPSEPAALHETLASMLTLTAPAHEVIVVDTDTDAETTRVLRGFTVIDPSLRPLRAPGLTAKSARNAGALLARGPLLAFVTPGTRLRPDALTVWQQQMTAHGQPVAAVLGSPGCPADDGAAPTPLTPTALMREASPDPTAPLIISHAAWTRIGGFDETMHHAMVEDWLLRAISGNVGITLGASAPVSDGRPGSVAGSPPSLQTWDRLWTRAVAEDPDLWTRRHAVRARHRRALAVAARRDGAPRTLAFALLAQAVAEWPAMMSRETRATWRALRRVVGRG</sequence>
<dbReference type="InterPro" id="IPR001173">
    <property type="entry name" value="Glyco_trans_2-like"/>
</dbReference>
<evidence type="ECO:0000313" key="2">
    <source>
        <dbReference type="EMBL" id="SDE41087.1"/>
    </source>
</evidence>
<dbReference type="AlphaFoldDB" id="A0A1G7CP30"/>
<keyword evidence="3" id="KW-1185">Reference proteome</keyword>
<proteinExistence type="predicted"/>
<dbReference type="EMBL" id="FNAP01000006">
    <property type="protein sequence ID" value="SDE41087.1"/>
    <property type="molecule type" value="Genomic_DNA"/>
</dbReference>
<name>A0A1G7CP30_9PROT</name>
<gene>
    <name evidence="2" type="ORF">SAMN05421720_106161</name>
</gene>
<dbReference type="Gene3D" id="3.90.550.10">
    <property type="entry name" value="Spore Coat Polysaccharide Biosynthesis Protein SpsA, Chain A"/>
    <property type="match status" value="1"/>
</dbReference>
<dbReference type="RefSeq" id="WP_176793569.1">
    <property type="nucleotide sequence ID" value="NZ_FNAP01000006.1"/>
</dbReference>
<dbReference type="CDD" id="cd00761">
    <property type="entry name" value="Glyco_tranf_GTA_type"/>
    <property type="match status" value="1"/>
</dbReference>
<feature type="domain" description="Glycosyltransferase 2-like" evidence="1">
    <location>
        <begin position="27"/>
        <end position="137"/>
    </location>
</feature>
<accession>A0A1G7CP30</accession>
<protein>
    <submittedName>
        <fullName evidence="2">Glycosyl transferase family 2</fullName>
    </submittedName>
</protein>
<dbReference type="InterPro" id="IPR029044">
    <property type="entry name" value="Nucleotide-diphossugar_trans"/>
</dbReference>
<dbReference type="GO" id="GO:0016740">
    <property type="term" value="F:transferase activity"/>
    <property type="evidence" value="ECO:0007669"/>
    <property type="project" value="UniProtKB-KW"/>
</dbReference>